<organism evidence="6 7">
    <name type="scientific">Gordonibacter faecis</name>
    <dbReference type="NCBI Taxonomy" id="3047475"/>
    <lineage>
        <taxon>Bacteria</taxon>
        <taxon>Bacillati</taxon>
        <taxon>Actinomycetota</taxon>
        <taxon>Coriobacteriia</taxon>
        <taxon>Eggerthellales</taxon>
        <taxon>Eggerthellaceae</taxon>
        <taxon>Gordonibacter</taxon>
    </lineage>
</organism>
<protein>
    <submittedName>
        <fullName evidence="6">4Fe-4S dicluster domain-containing protein</fullName>
    </submittedName>
</protein>
<proteinExistence type="predicted"/>
<dbReference type="SUPFAM" id="SSF54862">
    <property type="entry name" value="4Fe-4S ferredoxins"/>
    <property type="match status" value="1"/>
</dbReference>
<gene>
    <name evidence="6" type="ORF">QNJ86_10905</name>
</gene>
<evidence type="ECO:0000313" key="7">
    <source>
        <dbReference type="Proteomes" id="UP001232750"/>
    </source>
</evidence>
<evidence type="ECO:0000256" key="3">
    <source>
        <dbReference type="ARBA" id="ARBA00023004"/>
    </source>
</evidence>
<name>A0ABT7DP56_9ACTN</name>
<evidence type="ECO:0000256" key="4">
    <source>
        <dbReference type="ARBA" id="ARBA00023014"/>
    </source>
</evidence>
<evidence type="ECO:0000256" key="1">
    <source>
        <dbReference type="ARBA" id="ARBA00022485"/>
    </source>
</evidence>
<dbReference type="InterPro" id="IPR017900">
    <property type="entry name" value="4Fe4S_Fe_S_CS"/>
</dbReference>
<keyword evidence="7" id="KW-1185">Reference proteome</keyword>
<dbReference type="CDD" id="cd10551">
    <property type="entry name" value="PsrB"/>
    <property type="match status" value="1"/>
</dbReference>
<dbReference type="EMBL" id="JASJEU010000022">
    <property type="protein sequence ID" value="MDJ1651311.1"/>
    <property type="molecule type" value="Genomic_DNA"/>
</dbReference>
<feature type="domain" description="4Fe-4S ferredoxin-type" evidence="5">
    <location>
        <begin position="4"/>
        <end position="34"/>
    </location>
</feature>
<dbReference type="Proteomes" id="UP001232750">
    <property type="component" value="Unassembled WGS sequence"/>
</dbReference>
<dbReference type="Pfam" id="PF13247">
    <property type="entry name" value="Fer4_11"/>
    <property type="match status" value="1"/>
</dbReference>
<comment type="caution">
    <text evidence="6">The sequence shown here is derived from an EMBL/GenBank/DDBJ whole genome shotgun (WGS) entry which is preliminary data.</text>
</comment>
<keyword evidence="4" id="KW-0411">Iron-sulfur</keyword>
<dbReference type="PROSITE" id="PS51379">
    <property type="entry name" value="4FE4S_FER_2"/>
    <property type="match status" value="3"/>
</dbReference>
<reference evidence="6 7" key="1">
    <citation type="submission" date="2023-05" db="EMBL/GenBank/DDBJ databases">
        <title>Gordonibacter KGMB12511T sp. nov., isolated from faeces of healthy Korean.</title>
        <authorList>
            <person name="Kim H.S."/>
            <person name="Kim J.-S."/>
            <person name="Suh M.K."/>
            <person name="Eom M.K."/>
            <person name="Do H.E."/>
            <person name="Lee J.-S."/>
        </authorList>
    </citation>
    <scope>NUCLEOTIDE SEQUENCE [LARGE SCALE GENOMIC DNA]</scope>
    <source>
        <strain evidence="6 7">KGMB12511</strain>
    </source>
</reference>
<accession>A0ABT7DP56</accession>
<sequence length="180" mass="19368">MARYGMLINTKKCIGCYACRVACQRQNNLAPTQDFIRYEESERGTYPNVAIEIVPMQCMHCEDAPCAAVCPTGAAFIGADGIVSVDHGRCIGCKYCMAACPYQVRVFDEATGTVDKCRFCTVSAATNGTKMSSCVEACLTGARIFGDLDDPASEISQAIAETNAQPIAGDLTKAKVFYVR</sequence>
<dbReference type="PROSITE" id="PS00198">
    <property type="entry name" value="4FE4S_FER_1"/>
    <property type="match status" value="1"/>
</dbReference>
<feature type="domain" description="4Fe-4S ferredoxin-type" evidence="5">
    <location>
        <begin position="81"/>
        <end position="110"/>
    </location>
</feature>
<evidence type="ECO:0000259" key="5">
    <source>
        <dbReference type="PROSITE" id="PS51379"/>
    </source>
</evidence>
<evidence type="ECO:0000256" key="2">
    <source>
        <dbReference type="ARBA" id="ARBA00022723"/>
    </source>
</evidence>
<dbReference type="InterPro" id="IPR017896">
    <property type="entry name" value="4Fe4S_Fe-S-bd"/>
</dbReference>
<keyword evidence="2" id="KW-0479">Metal-binding</keyword>
<keyword evidence="3" id="KW-0408">Iron</keyword>
<dbReference type="PANTHER" id="PTHR43177">
    <property type="entry name" value="PROTEIN NRFC"/>
    <property type="match status" value="1"/>
</dbReference>
<dbReference type="PANTHER" id="PTHR43177:SF3">
    <property type="entry name" value="PROTEIN NRFC HOMOLOG"/>
    <property type="match status" value="1"/>
</dbReference>
<feature type="domain" description="4Fe-4S ferredoxin-type" evidence="5">
    <location>
        <begin position="49"/>
        <end position="80"/>
    </location>
</feature>
<evidence type="ECO:0000313" key="6">
    <source>
        <dbReference type="EMBL" id="MDJ1651311.1"/>
    </source>
</evidence>
<dbReference type="Gene3D" id="3.30.70.20">
    <property type="match status" value="2"/>
</dbReference>
<dbReference type="RefSeq" id="WP_283832658.1">
    <property type="nucleotide sequence ID" value="NZ_JASJEU010000022.1"/>
</dbReference>
<dbReference type="InterPro" id="IPR050954">
    <property type="entry name" value="ET_IronSulfur_Cluster-Binding"/>
</dbReference>
<keyword evidence="1" id="KW-0004">4Fe-4S</keyword>